<evidence type="ECO:0000313" key="2">
    <source>
        <dbReference type="Proteomes" id="UP001143856"/>
    </source>
</evidence>
<dbReference type="Proteomes" id="UP001143856">
    <property type="component" value="Unassembled WGS sequence"/>
</dbReference>
<comment type="caution">
    <text evidence="1">The sequence shown here is derived from an EMBL/GenBank/DDBJ whole genome shotgun (WGS) entry which is preliminary data.</text>
</comment>
<accession>A0ACC1NP72</accession>
<protein>
    <submittedName>
        <fullName evidence="1">Uncharacterized protein</fullName>
    </submittedName>
</protein>
<reference evidence="1" key="1">
    <citation type="submission" date="2022-10" db="EMBL/GenBank/DDBJ databases">
        <title>Genome Sequence of Xylaria curta.</title>
        <authorList>
            <person name="Buettner E."/>
        </authorList>
    </citation>
    <scope>NUCLEOTIDE SEQUENCE</scope>
    <source>
        <strain evidence="1">Babe10</strain>
    </source>
</reference>
<keyword evidence="2" id="KW-1185">Reference proteome</keyword>
<organism evidence="1 2">
    <name type="scientific">Xylaria curta</name>
    <dbReference type="NCBI Taxonomy" id="42375"/>
    <lineage>
        <taxon>Eukaryota</taxon>
        <taxon>Fungi</taxon>
        <taxon>Dikarya</taxon>
        <taxon>Ascomycota</taxon>
        <taxon>Pezizomycotina</taxon>
        <taxon>Sordariomycetes</taxon>
        <taxon>Xylariomycetidae</taxon>
        <taxon>Xylariales</taxon>
        <taxon>Xylariaceae</taxon>
        <taxon>Xylaria</taxon>
    </lineage>
</organism>
<name>A0ACC1NP72_9PEZI</name>
<gene>
    <name evidence="1" type="ORF">NUW58_g7025</name>
</gene>
<dbReference type="EMBL" id="JAPDGR010001721">
    <property type="protein sequence ID" value="KAJ2980148.1"/>
    <property type="molecule type" value="Genomic_DNA"/>
</dbReference>
<evidence type="ECO:0000313" key="1">
    <source>
        <dbReference type="EMBL" id="KAJ2980148.1"/>
    </source>
</evidence>
<sequence>MWHEEILSDSIELGDTEGVVEAFPFIEYALQYVWLHAAIVTPCSSEPYCPGQFEDVWISLYYSLGLAEIDENKLAASLFYLFSGRPSAFRHIRNLCLTRGYKPTLLSVATDGVRDGTPLLVACGGPGYKGVIEPLLKGGADVTSTDPHGRTPLLRAASWSHEAVKLLLDYGAEVNVSCAFGLTPLIIAIRFRQKETVRLLLSRGADVNATDDHDESPLFFAVRYGYSEILELLLNQKTAEVDKQNPLGETPLLIATSGIESQVLRQLLIDHGASDNSALKIVEEVIKWGNGNNVMNLLLGEPDKRWVEHFSLALGFWERTREARMLSPSYEGDKKQDFREWQWNAERNKEEMVKMLLKHGASVDIADNDGMTPLKLAAAWRNTKIEKLLQDRGATGSVVDNEDVMQID</sequence>
<proteinExistence type="predicted"/>